<keyword evidence="7" id="KW-1185">Reference proteome</keyword>
<evidence type="ECO:0000313" key="7">
    <source>
        <dbReference type="Proteomes" id="UP001185069"/>
    </source>
</evidence>
<feature type="region of interest" description="Disordered" evidence="4">
    <location>
        <begin position="37"/>
        <end position="66"/>
    </location>
</feature>
<dbReference type="RefSeq" id="WP_309796285.1">
    <property type="nucleotide sequence ID" value="NZ_JAVDQF010000001.1"/>
</dbReference>
<dbReference type="Proteomes" id="UP001185069">
    <property type="component" value="Unassembled WGS sequence"/>
</dbReference>
<gene>
    <name evidence="6" type="ORF">JOE69_000801</name>
</gene>
<evidence type="ECO:0000313" key="6">
    <source>
        <dbReference type="EMBL" id="MDR6268563.1"/>
    </source>
</evidence>
<evidence type="ECO:0000256" key="5">
    <source>
        <dbReference type="SAM" id="SignalP"/>
    </source>
</evidence>
<feature type="chain" id="PRO_5045134837" evidence="5">
    <location>
        <begin position="35"/>
        <end position="821"/>
    </location>
</feature>
<dbReference type="Pfam" id="PF08310">
    <property type="entry name" value="LGFP"/>
    <property type="match status" value="9"/>
</dbReference>
<evidence type="ECO:0000256" key="2">
    <source>
        <dbReference type="ARBA" id="ARBA00022801"/>
    </source>
</evidence>
<organism evidence="6 7">
    <name type="scientific">Arthrobacter russicus</name>
    <dbReference type="NCBI Taxonomy" id="172040"/>
    <lineage>
        <taxon>Bacteria</taxon>
        <taxon>Bacillati</taxon>
        <taxon>Actinomycetota</taxon>
        <taxon>Actinomycetes</taxon>
        <taxon>Micrococcales</taxon>
        <taxon>Micrococcaceae</taxon>
        <taxon>Arthrobacter</taxon>
    </lineage>
</organism>
<protein>
    <submittedName>
        <fullName evidence="6">Uncharacterized protein with LGFP repeats</fullName>
    </submittedName>
</protein>
<dbReference type="InterPro" id="IPR013207">
    <property type="entry name" value="LGFP"/>
</dbReference>
<name>A0ABU1J814_9MICC</name>
<evidence type="ECO:0000256" key="1">
    <source>
        <dbReference type="ARBA" id="ARBA00010646"/>
    </source>
</evidence>
<dbReference type="InterPro" id="IPR018077">
    <property type="entry name" value="Glyco_hydro_fam25_subgr"/>
</dbReference>
<proteinExistence type="inferred from homology"/>
<dbReference type="InterPro" id="IPR002053">
    <property type="entry name" value="Glyco_hydro_25"/>
</dbReference>
<accession>A0ABU1J814</accession>
<evidence type="ECO:0000256" key="3">
    <source>
        <dbReference type="ARBA" id="ARBA00023295"/>
    </source>
</evidence>
<comment type="caution">
    <text evidence="6">The sequence shown here is derived from an EMBL/GenBank/DDBJ whole genome shotgun (WGS) entry which is preliminary data.</text>
</comment>
<dbReference type="Gene3D" id="3.20.20.80">
    <property type="entry name" value="Glycosidases"/>
    <property type="match status" value="1"/>
</dbReference>
<dbReference type="PANTHER" id="PTHR34135">
    <property type="entry name" value="LYSOZYME"/>
    <property type="match status" value="1"/>
</dbReference>
<dbReference type="InterPro" id="IPR017853">
    <property type="entry name" value="GH"/>
</dbReference>
<dbReference type="SMART" id="SM00641">
    <property type="entry name" value="Glyco_25"/>
    <property type="match status" value="1"/>
</dbReference>
<dbReference type="EMBL" id="JAVDQF010000001">
    <property type="protein sequence ID" value="MDR6268563.1"/>
    <property type="molecule type" value="Genomic_DNA"/>
</dbReference>
<feature type="signal peptide" evidence="5">
    <location>
        <begin position="1"/>
        <end position="34"/>
    </location>
</feature>
<comment type="similarity">
    <text evidence="1">Belongs to the glycosyl hydrolase 25 family.</text>
</comment>
<keyword evidence="5" id="KW-0732">Signal</keyword>
<sequence length="821" mass="86884">MNFKLRTSPSRISIALLTLAVLPALALGTGAAVAAPPLPEPSSTAAAEKSDQALPPEVPSPGAKMGWTEDSVVAPQLLKNAPVESGPRGAAAPQAVTGSTSFVPGWGVLGLDVSAWQAKVNPNGSRTDNVNWQAEWNQGARFAYVKATEGTSYKSDTFGQQYGSAAAVGMIRGAYHFALPSVSSGTQQANFFAANGGGWSADGITLPPLLDIEYNPYASLGDTCYNMAGTQMVNWIKEFSNRMMTLTGRYPVIYTTTDWWTRCTGNAAGFGNQALHVAAYNSVGPGTLPASWNQYSFWQYSDKGPTAGDSNIWNGDLAALKRFATVPDSAGNNAAAQIQQTYAQNSAVLGTNSSGIICGLRDNGCYQSFRGGEILWSDATGAQVSRLGAIRTSYRTLAAENGKLGYPTGPETCGLKNNGCYQGFQNGYINWTNSTGAQITGGAIRQAWAQTGYESGKLGYPTGPETCGLKDNGCYQAFQNGYINWTSSTGAQPSPNGPIRQAWAQTGYESGKLGYPISSVICNPAEDSCYQGFQNGYINWTNSTGAQITGGAIRQAWAQTGYESGKLGYPTGPETCGLKDNGCYQAFQNGYINWTSSTGAQPSPNGPIRQAWAQTGYESGKLGYPISSVICNPAEDSCYQGFQNGYINWTNSTGAQITGGAIRQAWAQTGYESGKLGYPTGPETCGLKDNGCYQAFQNGYINWTNSTGAQPSPNGPIRQAWAQTGYESGKLGYPTGPETCGLKNNGCYQVFQGSSIYWTGATGAQITTGAIRDAWAKTGWEQGRLGYPVSGEGCNQNGTNCTQSFQGGRINWSVFEGISIN</sequence>
<dbReference type="PANTHER" id="PTHR34135:SF2">
    <property type="entry name" value="LYSOZYME"/>
    <property type="match status" value="1"/>
</dbReference>
<keyword evidence="2" id="KW-0378">Hydrolase</keyword>
<keyword evidence="3" id="KW-0326">Glycosidase</keyword>
<evidence type="ECO:0000256" key="4">
    <source>
        <dbReference type="SAM" id="MobiDB-lite"/>
    </source>
</evidence>
<dbReference type="CDD" id="cd06412">
    <property type="entry name" value="GH25_CH-type"/>
    <property type="match status" value="1"/>
</dbReference>
<dbReference type="PROSITE" id="PS51904">
    <property type="entry name" value="GLYCOSYL_HYDROL_F25_2"/>
    <property type="match status" value="1"/>
</dbReference>
<reference evidence="6 7" key="1">
    <citation type="submission" date="2023-07" db="EMBL/GenBank/DDBJ databases">
        <title>Sequencing the genomes of 1000 actinobacteria strains.</title>
        <authorList>
            <person name="Klenk H.-P."/>
        </authorList>
    </citation>
    <scope>NUCLEOTIDE SEQUENCE [LARGE SCALE GENOMIC DNA]</scope>
    <source>
        <strain evidence="6 7">DSM 14555</strain>
    </source>
</reference>
<dbReference type="SUPFAM" id="SSF51445">
    <property type="entry name" value="(Trans)glycosidases"/>
    <property type="match status" value="1"/>
</dbReference>
<dbReference type="Pfam" id="PF01183">
    <property type="entry name" value="Glyco_hydro_25"/>
    <property type="match status" value="1"/>
</dbReference>